<dbReference type="AlphaFoldDB" id="A0A543PXU5"/>
<proteinExistence type="predicted"/>
<keyword evidence="1" id="KW-0732">Signal</keyword>
<dbReference type="OrthoDB" id="5111058at2"/>
<feature type="chain" id="PRO_5022228594" description="Neocarzinostatin family protein" evidence="1">
    <location>
        <begin position="29"/>
        <end position="162"/>
    </location>
</feature>
<protein>
    <recommendedName>
        <fullName evidence="4">Neocarzinostatin family protein</fullName>
    </recommendedName>
</protein>
<evidence type="ECO:0000313" key="3">
    <source>
        <dbReference type="Proteomes" id="UP000320085"/>
    </source>
</evidence>
<organism evidence="2 3">
    <name type="scientific">Humibacillus xanthopallidus</name>
    <dbReference type="NCBI Taxonomy" id="412689"/>
    <lineage>
        <taxon>Bacteria</taxon>
        <taxon>Bacillati</taxon>
        <taxon>Actinomycetota</taxon>
        <taxon>Actinomycetes</taxon>
        <taxon>Micrococcales</taxon>
        <taxon>Intrasporangiaceae</taxon>
        <taxon>Humibacillus</taxon>
    </lineage>
</organism>
<evidence type="ECO:0008006" key="4">
    <source>
        <dbReference type="Google" id="ProtNLM"/>
    </source>
</evidence>
<sequence>MPVISRPAAFAAGALLAASALVATSASASDTPQGSGNGPRSDLLRAPLQGSILSDPPLFGLTRGGLPWVISEGTARLRANGDLSVDVQGLIVPSRGNNPLGTLSATVVCNGKDLLMTGPVPFSSAGDATIETRLSLPDRCLAPVVLLNPLSNAGAYIAATGR</sequence>
<comment type="caution">
    <text evidence="2">The sequence shown here is derived from an EMBL/GenBank/DDBJ whole genome shotgun (WGS) entry which is preliminary data.</text>
</comment>
<name>A0A543PXU5_9MICO</name>
<gene>
    <name evidence="2" type="ORF">FHX52_2059</name>
</gene>
<dbReference type="EMBL" id="VFQF01000001">
    <property type="protein sequence ID" value="TQN48904.1"/>
    <property type="molecule type" value="Genomic_DNA"/>
</dbReference>
<accession>A0A543PXU5</accession>
<reference evidence="2 3" key="1">
    <citation type="submission" date="2019-06" db="EMBL/GenBank/DDBJ databases">
        <title>Sequencing the genomes of 1000 actinobacteria strains.</title>
        <authorList>
            <person name="Klenk H.-P."/>
        </authorList>
    </citation>
    <scope>NUCLEOTIDE SEQUENCE [LARGE SCALE GENOMIC DNA]</scope>
    <source>
        <strain evidence="2 3">DSM 21776</strain>
    </source>
</reference>
<dbReference type="RefSeq" id="WP_141821776.1">
    <property type="nucleotide sequence ID" value="NZ_BAAAQC010000013.1"/>
</dbReference>
<feature type="signal peptide" evidence="1">
    <location>
        <begin position="1"/>
        <end position="28"/>
    </location>
</feature>
<evidence type="ECO:0000256" key="1">
    <source>
        <dbReference type="SAM" id="SignalP"/>
    </source>
</evidence>
<evidence type="ECO:0000313" key="2">
    <source>
        <dbReference type="EMBL" id="TQN48904.1"/>
    </source>
</evidence>
<dbReference type="Proteomes" id="UP000320085">
    <property type="component" value="Unassembled WGS sequence"/>
</dbReference>